<feature type="chain" id="PRO_5017335298" evidence="1">
    <location>
        <begin position="19"/>
        <end position="269"/>
    </location>
</feature>
<dbReference type="InterPro" id="IPR053147">
    <property type="entry name" value="Hsp_HslJ-like"/>
</dbReference>
<name>A0A399RP53_9PROT</name>
<dbReference type="InterPro" id="IPR039366">
    <property type="entry name" value="Pilotin"/>
</dbReference>
<organism evidence="3 4">
    <name type="scientific">Henriciella algicola</name>
    <dbReference type="NCBI Taxonomy" id="1608422"/>
    <lineage>
        <taxon>Bacteria</taxon>
        <taxon>Pseudomonadati</taxon>
        <taxon>Pseudomonadota</taxon>
        <taxon>Alphaproteobacteria</taxon>
        <taxon>Hyphomonadales</taxon>
        <taxon>Hyphomonadaceae</taxon>
        <taxon>Henriciella</taxon>
    </lineage>
</organism>
<dbReference type="Proteomes" id="UP000265845">
    <property type="component" value="Unassembled WGS sequence"/>
</dbReference>
<dbReference type="Pfam" id="PF03724">
    <property type="entry name" value="META"/>
    <property type="match status" value="1"/>
</dbReference>
<dbReference type="OrthoDB" id="9809132at2"/>
<dbReference type="Gene3D" id="2.40.128.270">
    <property type="match status" value="1"/>
</dbReference>
<gene>
    <name evidence="3" type="ORF">D1222_04055</name>
</gene>
<keyword evidence="4" id="KW-1185">Reference proteome</keyword>
<reference evidence="3 4" key="1">
    <citation type="submission" date="2018-08" db="EMBL/GenBank/DDBJ databases">
        <title>Henriciella mobilis sp. nov., isolated from seawater.</title>
        <authorList>
            <person name="Cheng H."/>
            <person name="Wu Y.-H."/>
            <person name="Xu X.-W."/>
            <person name="Guo L.-L."/>
        </authorList>
    </citation>
    <scope>NUCLEOTIDE SEQUENCE [LARGE SCALE GENOMIC DNA]</scope>
    <source>
        <strain evidence="3 4">CCUG67844</strain>
    </source>
</reference>
<dbReference type="PANTHER" id="PTHR35535:SF1">
    <property type="entry name" value="HEAT SHOCK PROTEIN HSLJ"/>
    <property type="match status" value="1"/>
</dbReference>
<accession>A0A399RP53</accession>
<dbReference type="AlphaFoldDB" id="A0A399RP53"/>
<dbReference type="EMBL" id="QWGA01000003">
    <property type="protein sequence ID" value="RIJ31435.1"/>
    <property type="molecule type" value="Genomic_DNA"/>
</dbReference>
<dbReference type="Pfam" id="PF09619">
    <property type="entry name" value="YscW"/>
    <property type="match status" value="1"/>
</dbReference>
<dbReference type="PANTHER" id="PTHR35535">
    <property type="entry name" value="HEAT SHOCK PROTEIN HSLJ"/>
    <property type="match status" value="1"/>
</dbReference>
<comment type="caution">
    <text evidence="3">The sequence shown here is derived from an EMBL/GenBank/DDBJ whole genome shotgun (WGS) entry which is preliminary data.</text>
</comment>
<protein>
    <submittedName>
        <fullName evidence="3">META domain-containing protein</fullName>
    </submittedName>
</protein>
<dbReference type="InterPro" id="IPR038670">
    <property type="entry name" value="HslJ-like_sf"/>
</dbReference>
<dbReference type="PROSITE" id="PS51257">
    <property type="entry name" value="PROKAR_LIPOPROTEIN"/>
    <property type="match status" value="1"/>
</dbReference>
<dbReference type="InterPro" id="IPR005184">
    <property type="entry name" value="DUF306_Meta_HslJ"/>
</dbReference>
<feature type="signal peptide" evidence="1">
    <location>
        <begin position="1"/>
        <end position="18"/>
    </location>
</feature>
<keyword evidence="1" id="KW-0732">Signal</keyword>
<evidence type="ECO:0000259" key="2">
    <source>
        <dbReference type="Pfam" id="PF03724"/>
    </source>
</evidence>
<sequence length="269" mass="28653">MKQMSLACCGLVLLTACAQTNLAETAPAPAPTGEVAAPEAETTMQEKSVFGSLTYRQRIALPQDAVANLSVMRVEATGETTLAEQSFALNGRQVPIPFEITVTEDGEASGTESLNFTATILDNAGELLWQTEDALSFVADAARNDLGMVMLSPAGRDEVTLSDVAGRDWMIARLNGEPVMTSAPIVLRFDANGQISGNASCNAYTASGTIEDSILSIGPIALTRKACMPEVMEQEAFFLDLMENVSQMQIDETGLLTMTSDWGETLTAR</sequence>
<proteinExistence type="predicted"/>
<evidence type="ECO:0000313" key="3">
    <source>
        <dbReference type="EMBL" id="RIJ31435.1"/>
    </source>
</evidence>
<feature type="domain" description="DUF306" evidence="2">
    <location>
        <begin position="163"/>
        <end position="266"/>
    </location>
</feature>
<evidence type="ECO:0000256" key="1">
    <source>
        <dbReference type="SAM" id="SignalP"/>
    </source>
</evidence>
<evidence type="ECO:0000313" key="4">
    <source>
        <dbReference type="Proteomes" id="UP000265845"/>
    </source>
</evidence>
<dbReference type="RefSeq" id="WP_119452930.1">
    <property type="nucleotide sequence ID" value="NZ_QWGA01000003.1"/>
</dbReference>